<dbReference type="CDD" id="cd16405">
    <property type="entry name" value="RepB_like_N"/>
    <property type="match status" value="1"/>
</dbReference>
<dbReference type="PANTHER" id="PTHR33375">
    <property type="entry name" value="CHROMOSOME-PARTITIONING PROTEIN PARB-RELATED"/>
    <property type="match status" value="1"/>
</dbReference>
<dbReference type="InterPro" id="IPR037972">
    <property type="entry name" value="RepB_N"/>
</dbReference>
<dbReference type="InterPro" id="IPR003115">
    <property type="entry name" value="ParB_N"/>
</dbReference>
<accession>A0A1U7JK19</accession>
<dbReference type="RefSeq" id="WP_036489430.1">
    <property type="nucleotide sequence ID" value="NZ_LVVZ01000007.1"/>
</dbReference>
<dbReference type="SUPFAM" id="SSF109709">
    <property type="entry name" value="KorB DNA-binding domain-like"/>
    <property type="match status" value="1"/>
</dbReference>
<reference evidence="4 5" key="1">
    <citation type="submission" date="2016-03" db="EMBL/GenBank/DDBJ databases">
        <title>Genome sequence of Nesiotobacter sp. nov., a moderately halophilic alphaproteobacterium isolated from the Yellow Sea, China.</title>
        <authorList>
            <person name="Zhang G."/>
            <person name="Zhang R."/>
        </authorList>
    </citation>
    <scope>NUCLEOTIDE SEQUENCE [LARGE SCALE GENOMIC DNA]</scope>
    <source>
        <strain evidence="4 5">WB1-6</strain>
    </source>
</reference>
<dbReference type="PANTHER" id="PTHR33375:SF1">
    <property type="entry name" value="CHROMOSOME-PARTITIONING PROTEIN PARB-RELATED"/>
    <property type="match status" value="1"/>
</dbReference>
<sequence length="358" mass="40019">MTKASDRSKKMRAMFGGVDPAELAKEPAPTQVGQSASKRVSAGAIKSMRNTFSNVEKENEELRHLLESGDVARELDPKRLEPSFVADRMVVEVDADFEALKQSIEANGQQVPILVRPHPSYDGHYQIAFGHRRWRACQELGRPVHGIIKQLTDEELLIAQGQENHERKNLSFIETALFAYRLSSDFPQTIISKALGKDATTVSKLLRLMGQLPAEFVRMIGPAPRIGRPRWEELASHFVDGSLPEGVHGPVHELMERPNYKAANSDDRFMMVFDLVGQLVRQISSSPTEAEVSKTTTATSSAGKLWIGDKKVLMKDKGTTLSFQVDTRKQPELAAFLKERLPALLEEFEEISEKEDAQ</sequence>
<dbReference type="InterPro" id="IPR036086">
    <property type="entry name" value="ParB/Sulfiredoxin_sf"/>
</dbReference>
<comment type="similarity">
    <text evidence="1">Belongs to the ParB family.</text>
</comment>
<dbReference type="InterPro" id="IPR050336">
    <property type="entry name" value="Chromosome_partition/occlusion"/>
</dbReference>
<protein>
    <submittedName>
        <fullName evidence="4">Plasmid partitioning protein RepB</fullName>
    </submittedName>
</protein>
<evidence type="ECO:0000313" key="4">
    <source>
        <dbReference type="EMBL" id="OKL45042.1"/>
    </source>
</evidence>
<dbReference type="Proteomes" id="UP000185783">
    <property type="component" value="Unassembled WGS sequence"/>
</dbReference>
<comment type="caution">
    <text evidence="4">The sequence shown here is derived from an EMBL/GenBank/DDBJ whole genome shotgun (WGS) entry which is preliminary data.</text>
</comment>
<dbReference type="Pfam" id="PF02195">
    <property type="entry name" value="ParB_N"/>
    <property type="match status" value="1"/>
</dbReference>
<gene>
    <name evidence="4" type="ORF">A3843_04630</name>
</gene>
<dbReference type="Gene3D" id="3.90.1530.30">
    <property type="match status" value="1"/>
</dbReference>
<dbReference type="InterPro" id="IPR017819">
    <property type="entry name" value="Plasmid_partition_RepB"/>
</dbReference>
<dbReference type="STRING" id="197461.A3843_04630"/>
<dbReference type="SUPFAM" id="SSF110849">
    <property type="entry name" value="ParB/Sulfiredoxin"/>
    <property type="match status" value="1"/>
</dbReference>
<dbReference type="EMBL" id="LVVZ01000007">
    <property type="protein sequence ID" value="OKL45042.1"/>
    <property type="molecule type" value="Genomic_DNA"/>
</dbReference>
<dbReference type="Gene3D" id="1.10.10.2830">
    <property type="match status" value="1"/>
</dbReference>
<evidence type="ECO:0000259" key="3">
    <source>
        <dbReference type="SMART" id="SM00470"/>
    </source>
</evidence>
<dbReference type="InterPro" id="IPR004437">
    <property type="entry name" value="ParB/RepB/Spo0J"/>
</dbReference>
<evidence type="ECO:0000256" key="2">
    <source>
        <dbReference type="SAM" id="MobiDB-lite"/>
    </source>
</evidence>
<name>A0A1U7JK19_9HYPH</name>
<dbReference type="NCBIfam" id="TIGR00180">
    <property type="entry name" value="parB_part"/>
    <property type="match status" value="1"/>
</dbReference>
<feature type="domain" description="ParB-like N-terminal" evidence="3">
    <location>
        <begin position="73"/>
        <end position="165"/>
    </location>
</feature>
<keyword evidence="5" id="KW-1185">Reference proteome</keyword>
<feature type="region of interest" description="Disordered" evidence="2">
    <location>
        <begin position="1"/>
        <end position="38"/>
    </location>
</feature>
<dbReference type="GO" id="GO:0003677">
    <property type="term" value="F:DNA binding"/>
    <property type="evidence" value="ECO:0007669"/>
    <property type="project" value="InterPro"/>
</dbReference>
<dbReference type="NCBIfam" id="TIGR03454">
    <property type="entry name" value="partition_RepB"/>
    <property type="match status" value="1"/>
</dbReference>
<organism evidence="4 5">
    <name type="scientific">Pseudovibrio exalbescens</name>
    <dbReference type="NCBI Taxonomy" id="197461"/>
    <lineage>
        <taxon>Bacteria</taxon>
        <taxon>Pseudomonadati</taxon>
        <taxon>Pseudomonadota</taxon>
        <taxon>Alphaproteobacteria</taxon>
        <taxon>Hyphomicrobiales</taxon>
        <taxon>Stappiaceae</taxon>
        <taxon>Pseudovibrio</taxon>
    </lineage>
</organism>
<dbReference type="GO" id="GO:0007059">
    <property type="term" value="P:chromosome segregation"/>
    <property type="evidence" value="ECO:0007669"/>
    <property type="project" value="TreeGrafter"/>
</dbReference>
<dbReference type="Pfam" id="PF07506">
    <property type="entry name" value="RepB"/>
    <property type="match status" value="1"/>
</dbReference>
<evidence type="ECO:0000256" key="1">
    <source>
        <dbReference type="ARBA" id="ARBA00006295"/>
    </source>
</evidence>
<dbReference type="InterPro" id="IPR011111">
    <property type="entry name" value="Plasmid_RepB"/>
</dbReference>
<dbReference type="AlphaFoldDB" id="A0A1U7JK19"/>
<dbReference type="GO" id="GO:0005694">
    <property type="term" value="C:chromosome"/>
    <property type="evidence" value="ECO:0007669"/>
    <property type="project" value="TreeGrafter"/>
</dbReference>
<proteinExistence type="inferred from homology"/>
<evidence type="ECO:0000313" key="5">
    <source>
        <dbReference type="Proteomes" id="UP000185783"/>
    </source>
</evidence>
<dbReference type="SMART" id="SM00470">
    <property type="entry name" value="ParB"/>
    <property type="match status" value="1"/>
</dbReference>